<organism evidence="1 2">
    <name type="scientific">Pelatocladus maniniholoensis HA4357-MV3</name>
    <dbReference type="NCBI Taxonomy" id="1117104"/>
    <lineage>
        <taxon>Bacteria</taxon>
        <taxon>Bacillati</taxon>
        <taxon>Cyanobacteriota</taxon>
        <taxon>Cyanophyceae</taxon>
        <taxon>Nostocales</taxon>
        <taxon>Nostocaceae</taxon>
        <taxon>Pelatocladus</taxon>
    </lineage>
</organism>
<accession>A0A9E3LVM7</accession>
<gene>
    <name evidence="1" type="ORF">KME28_27445</name>
</gene>
<evidence type="ECO:0000313" key="2">
    <source>
        <dbReference type="Proteomes" id="UP000813215"/>
    </source>
</evidence>
<sequence length="122" mass="14482">MPNSPYPITQTEIENQLKIAFFESEMLCDEIDPILSIYLKNENSWKYYDLRNAKFISEKELKKKFKYLIFNKSDVKEMKNQENSEIIYETLLKKGKILKEQMLTELPPEIAIDFLSKVMGEC</sequence>
<dbReference type="Proteomes" id="UP000813215">
    <property type="component" value="Unassembled WGS sequence"/>
</dbReference>
<proteinExistence type="predicted"/>
<reference evidence="1" key="1">
    <citation type="submission" date="2021-05" db="EMBL/GenBank/DDBJ databases">
        <authorList>
            <person name="Pietrasiak N."/>
            <person name="Ward R."/>
            <person name="Stajich J.E."/>
            <person name="Kurbessoian T."/>
        </authorList>
    </citation>
    <scope>NUCLEOTIDE SEQUENCE</scope>
    <source>
        <strain evidence="1">HA4357-MV3</strain>
    </source>
</reference>
<reference evidence="1" key="2">
    <citation type="journal article" date="2022" name="Microbiol. Resour. Announc.">
        <title>Metagenome Sequencing to Explore Phylogenomics of Terrestrial Cyanobacteria.</title>
        <authorList>
            <person name="Ward R.D."/>
            <person name="Stajich J.E."/>
            <person name="Johansen J.R."/>
            <person name="Huntemann M."/>
            <person name="Clum A."/>
            <person name="Foster B."/>
            <person name="Foster B."/>
            <person name="Roux S."/>
            <person name="Palaniappan K."/>
            <person name="Varghese N."/>
            <person name="Mukherjee S."/>
            <person name="Reddy T.B.K."/>
            <person name="Daum C."/>
            <person name="Copeland A."/>
            <person name="Chen I.A."/>
            <person name="Ivanova N.N."/>
            <person name="Kyrpides N.C."/>
            <person name="Shapiro N."/>
            <person name="Eloe-Fadrosh E.A."/>
            <person name="Pietrasiak N."/>
        </authorList>
    </citation>
    <scope>NUCLEOTIDE SEQUENCE</scope>
    <source>
        <strain evidence="1">HA4357-MV3</strain>
    </source>
</reference>
<evidence type="ECO:0000313" key="1">
    <source>
        <dbReference type="EMBL" id="MBW4435341.1"/>
    </source>
</evidence>
<name>A0A9E3LVM7_9NOST</name>
<dbReference type="EMBL" id="JAHHHW010000164">
    <property type="protein sequence ID" value="MBW4435341.1"/>
    <property type="molecule type" value="Genomic_DNA"/>
</dbReference>
<comment type="caution">
    <text evidence="1">The sequence shown here is derived from an EMBL/GenBank/DDBJ whole genome shotgun (WGS) entry which is preliminary data.</text>
</comment>
<dbReference type="AlphaFoldDB" id="A0A9E3LVM7"/>
<protein>
    <submittedName>
        <fullName evidence="1">Uncharacterized protein</fullName>
    </submittedName>
</protein>